<organism evidence="10 11">
    <name type="scientific">Dyadobacter frigoris</name>
    <dbReference type="NCBI Taxonomy" id="2576211"/>
    <lineage>
        <taxon>Bacteria</taxon>
        <taxon>Pseudomonadati</taxon>
        <taxon>Bacteroidota</taxon>
        <taxon>Cytophagia</taxon>
        <taxon>Cytophagales</taxon>
        <taxon>Spirosomataceae</taxon>
        <taxon>Dyadobacter</taxon>
    </lineage>
</organism>
<dbReference type="GO" id="GO:0033743">
    <property type="term" value="F:peptide-methionine (R)-S-oxide reductase activity"/>
    <property type="evidence" value="ECO:0007669"/>
    <property type="project" value="UniProtKB-EC"/>
</dbReference>
<dbReference type="GO" id="GO:0030091">
    <property type="term" value="P:protein repair"/>
    <property type="evidence" value="ECO:0007669"/>
    <property type="project" value="InterPro"/>
</dbReference>
<dbReference type="InterPro" id="IPR002579">
    <property type="entry name" value="Met_Sox_Rdtase_MsrB_dom"/>
</dbReference>
<dbReference type="PROSITE" id="PS51790">
    <property type="entry name" value="MSRB"/>
    <property type="match status" value="1"/>
</dbReference>
<dbReference type="NCBIfam" id="TIGR00357">
    <property type="entry name" value="peptide-methionine (R)-S-oxide reductase MsrB"/>
    <property type="match status" value="1"/>
</dbReference>
<keyword evidence="5" id="KW-0862">Zinc</keyword>
<keyword evidence="4" id="KW-0479">Metal-binding</keyword>
<evidence type="ECO:0000256" key="2">
    <source>
        <dbReference type="ARBA" id="ARBA00007174"/>
    </source>
</evidence>
<keyword evidence="8" id="KW-0732">Signal</keyword>
<comment type="catalytic activity">
    <reaction evidence="7">
        <text>L-methionyl-[protein] + [thioredoxin]-disulfide + H2O = L-methionyl-(R)-S-oxide-[protein] + [thioredoxin]-dithiol</text>
        <dbReference type="Rhea" id="RHEA:24164"/>
        <dbReference type="Rhea" id="RHEA-COMP:10698"/>
        <dbReference type="Rhea" id="RHEA-COMP:10700"/>
        <dbReference type="Rhea" id="RHEA-COMP:12313"/>
        <dbReference type="Rhea" id="RHEA-COMP:12314"/>
        <dbReference type="ChEBI" id="CHEBI:15377"/>
        <dbReference type="ChEBI" id="CHEBI:16044"/>
        <dbReference type="ChEBI" id="CHEBI:29950"/>
        <dbReference type="ChEBI" id="CHEBI:45764"/>
        <dbReference type="ChEBI" id="CHEBI:50058"/>
        <dbReference type="EC" id="1.8.4.12"/>
    </reaction>
</comment>
<dbReference type="Pfam" id="PF01641">
    <property type="entry name" value="SelR"/>
    <property type="match status" value="1"/>
</dbReference>
<dbReference type="GO" id="GO:0046872">
    <property type="term" value="F:metal ion binding"/>
    <property type="evidence" value="ECO:0007669"/>
    <property type="project" value="UniProtKB-KW"/>
</dbReference>
<evidence type="ECO:0000313" key="11">
    <source>
        <dbReference type="Proteomes" id="UP000304900"/>
    </source>
</evidence>
<dbReference type="GO" id="GO:0006979">
    <property type="term" value="P:response to oxidative stress"/>
    <property type="evidence" value="ECO:0007669"/>
    <property type="project" value="InterPro"/>
</dbReference>
<dbReference type="OrthoDB" id="4174719at2"/>
<dbReference type="AlphaFoldDB" id="A0A4U6D536"/>
<dbReference type="Proteomes" id="UP000304900">
    <property type="component" value="Unassembled WGS sequence"/>
</dbReference>
<proteinExistence type="inferred from homology"/>
<dbReference type="EMBL" id="SZVO01000004">
    <property type="protein sequence ID" value="TKT92450.1"/>
    <property type="molecule type" value="Genomic_DNA"/>
</dbReference>
<evidence type="ECO:0000259" key="9">
    <source>
        <dbReference type="PROSITE" id="PS51790"/>
    </source>
</evidence>
<evidence type="ECO:0000256" key="3">
    <source>
        <dbReference type="ARBA" id="ARBA00012499"/>
    </source>
</evidence>
<evidence type="ECO:0000256" key="8">
    <source>
        <dbReference type="SAM" id="SignalP"/>
    </source>
</evidence>
<reference evidence="10 11" key="1">
    <citation type="submission" date="2019-05" db="EMBL/GenBank/DDBJ databases">
        <title>Dyadobacter AR-3-8 sp. nov., isolated from arctic soil.</title>
        <authorList>
            <person name="Chaudhary D.K."/>
        </authorList>
    </citation>
    <scope>NUCLEOTIDE SEQUENCE [LARGE SCALE GENOMIC DNA]</scope>
    <source>
        <strain evidence="10 11">AR-3-8</strain>
    </source>
</reference>
<dbReference type="PANTHER" id="PTHR10173:SF52">
    <property type="entry name" value="METHIONINE-R-SULFOXIDE REDUCTASE B1"/>
    <property type="match status" value="1"/>
</dbReference>
<dbReference type="FunFam" id="2.170.150.20:FF:000001">
    <property type="entry name" value="Peptide methionine sulfoxide reductase MsrB"/>
    <property type="match status" value="1"/>
</dbReference>
<evidence type="ECO:0000256" key="6">
    <source>
        <dbReference type="ARBA" id="ARBA00023002"/>
    </source>
</evidence>
<name>A0A4U6D536_9BACT</name>
<evidence type="ECO:0000256" key="4">
    <source>
        <dbReference type="ARBA" id="ARBA00022723"/>
    </source>
</evidence>
<keyword evidence="6 10" id="KW-0560">Oxidoreductase</keyword>
<evidence type="ECO:0000313" key="10">
    <source>
        <dbReference type="EMBL" id="TKT92450.1"/>
    </source>
</evidence>
<protein>
    <recommendedName>
        <fullName evidence="3">peptide-methionine (R)-S-oxide reductase</fullName>
        <ecNumber evidence="3">1.8.4.12</ecNumber>
    </recommendedName>
</protein>
<dbReference type="RefSeq" id="WP_137339995.1">
    <property type="nucleotide sequence ID" value="NZ_BSQH01000007.1"/>
</dbReference>
<feature type="domain" description="MsrB" evidence="9">
    <location>
        <begin position="44"/>
        <end position="166"/>
    </location>
</feature>
<dbReference type="Gene3D" id="2.170.150.20">
    <property type="entry name" value="Peptide methionine sulfoxide reductase"/>
    <property type="match status" value="1"/>
</dbReference>
<comment type="similarity">
    <text evidence="2">Belongs to the MsrB Met sulfoxide reductase family.</text>
</comment>
<dbReference type="EC" id="1.8.4.12" evidence="3"/>
<dbReference type="InterPro" id="IPR011057">
    <property type="entry name" value="Mss4-like_sf"/>
</dbReference>
<dbReference type="InterPro" id="IPR028427">
    <property type="entry name" value="Met_Sox_Rdtase_MsrB"/>
</dbReference>
<dbReference type="PANTHER" id="PTHR10173">
    <property type="entry name" value="METHIONINE SULFOXIDE REDUCTASE"/>
    <property type="match status" value="1"/>
</dbReference>
<accession>A0A4U6D536</accession>
<feature type="signal peptide" evidence="8">
    <location>
        <begin position="1"/>
        <end position="22"/>
    </location>
</feature>
<dbReference type="SUPFAM" id="SSF51316">
    <property type="entry name" value="Mss4-like"/>
    <property type="match status" value="1"/>
</dbReference>
<comment type="caution">
    <text evidence="10">The sequence shown here is derived from an EMBL/GenBank/DDBJ whole genome shotgun (WGS) entry which is preliminary data.</text>
</comment>
<gene>
    <name evidence="10" type="primary">msrB</name>
    <name evidence="10" type="ORF">FDK13_10800</name>
</gene>
<evidence type="ECO:0000256" key="5">
    <source>
        <dbReference type="ARBA" id="ARBA00022833"/>
    </source>
</evidence>
<sequence length="185" mass="20662">MKIKLVMLVCGVMAFWFQSSFAQTTEQKSPVYSHTDTNKVTTSETEWKKILPAEVFQVARLKGTERPGTSKFETSKEIGTYYCAVCGNPLFKSDTKFDSGCGWPSFYEPITKTSIVYHTDKTLGMVRTEVTCGRCKSHLGHVFDDGPPPTGLRYCINGVVLDFEKAKTAEKSYSKKHKKDTSGGK</sequence>
<dbReference type="GO" id="GO:0005737">
    <property type="term" value="C:cytoplasm"/>
    <property type="evidence" value="ECO:0007669"/>
    <property type="project" value="TreeGrafter"/>
</dbReference>
<evidence type="ECO:0000256" key="7">
    <source>
        <dbReference type="ARBA" id="ARBA00048488"/>
    </source>
</evidence>
<keyword evidence="11" id="KW-1185">Reference proteome</keyword>
<evidence type="ECO:0000256" key="1">
    <source>
        <dbReference type="ARBA" id="ARBA00001947"/>
    </source>
</evidence>
<feature type="chain" id="PRO_5020474677" description="peptide-methionine (R)-S-oxide reductase" evidence="8">
    <location>
        <begin position="23"/>
        <end position="185"/>
    </location>
</feature>
<comment type="cofactor">
    <cofactor evidence="1">
        <name>Zn(2+)</name>
        <dbReference type="ChEBI" id="CHEBI:29105"/>
    </cofactor>
</comment>